<dbReference type="Proteomes" id="UP000092993">
    <property type="component" value="Unassembled WGS sequence"/>
</dbReference>
<dbReference type="AlphaFoldDB" id="A0A1C7MSM3"/>
<keyword evidence="3" id="KW-1185">Reference proteome</keyword>
<dbReference type="OrthoDB" id="2769307at2759"/>
<dbReference type="EMBL" id="LUGG01000001">
    <property type="protein sequence ID" value="OBZ79872.1"/>
    <property type="molecule type" value="Genomic_DNA"/>
</dbReference>
<feature type="transmembrane region" description="Helical" evidence="1">
    <location>
        <begin position="98"/>
        <end position="118"/>
    </location>
</feature>
<evidence type="ECO:0000313" key="3">
    <source>
        <dbReference type="Proteomes" id="UP000092993"/>
    </source>
</evidence>
<organism evidence="2 3">
    <name type="scientific">Grifola frondosa</name>
    <name type="common">Maitake</name>
    <name type="synonym">Polyporus frondosus</name>
    <dbReference type="NCBI Taxonomy" id="5627"/>
    <lineage>
        <taxon>Eukaryota</taxon>
        <taxon>Fungi</taxon>
        <taxon>Dikarya</taxon>
        <taxon>Basidiomycota</taxon>
        <taxon>Agaricomycotina</taxon>
        <taxon>Agaricomycetes</taxon>
        <taxon>Polyporales</taxon>
        <taxon>Grifolaceae</taxon>
        <taxon>Grifola</taxon>
    </lineage>
</organism>
<sequence>MYPVRGQHVHTRQIARALRTFAIHSQTCELWDTSRCRQLAYRTLNYLDVKPIGHQRLGCELSFVTDFRMIFSQVFESWQVFRALGIRPNSSAPKMPSLTASFVFCLALLTTWLGLVAATPASAKRQIIYPAAGIINAPVAGTAIAPGATFPFSYSVRNVCESGYSAFTVWLLPAPPTNADLDASGNFVAGSYLYDFGEYVVANFGAPSEISVPSCEWTDIESWCRASPMQPTPPPSFTMPDFSTSEFDSVIYINTTMYLAVVESYLYCPGGIYQEFGYTSNAIVYNATSST</sequence>
<keyword evidence="1" id="KW-0472">Membrane</keyword>
<proteinExistence type="predicted"/>
<keyword evidence="1" id="KW-1133">Transmembrane helix</keyword>
<evidence type="ECO:0000313" key="2">
    <source>
        <dbReference type="EMBL" id="OBZ79872.1"/>
    </source>
</evidence>
<reference evidence="2 3" key="1">
    <citation type="submission" date="2016-03" db="EMBL/GenBank/DDBJ databases">
        <title>Whole genome sequencing of Grifola frondosa 9006-11.</title>
        <authorList>
            <person name="Min B."/>
            <person name="Park H."/>
            <person name="Kim J.-G."/>
            <person name="Cho H."/>
            <person name="Oh Y.-L."/>
            <person name="Kong W.-S."/>
            <person name="Choi I.-G."/>
        </authorList>
    </citation>
    <scope>NUCLEOTIDE SEQUENCE [LARGE SCALE GENOMIC DNA]</scope>
    <source>
        <strain evidence="2 3">9006-11</strain>
    </source>
</reference>
<evidence type="ECO:0000256" key="1">
    <source>
        <dbReference type="SAM" id="Phobius"/>
    </source>
</evidence>
<comment type="caution">
    <text evidence="2">The sequence shown here is derived from an EMBL/GenBank/DDBJ whole genome shotgun (WGS) entry which is preliminary data.</text>
</comment>
<gene>
    <name evidence="2" type="ORF">A0H81_00291</name>
</gene>
<name>A0A1C7MSM3_GRIFR</name>
<keyword evidence="1" id="KW-0812">Transmembrane</keyword>
<protein>
    <submittedName>
        <fullName evidence="2">Uncharacterized protein</fullName>
    </submittedName>
</protein>
<accession>A0A1C7MSM3</accession>